<feature type="compositionally biased region" description="Polar residues" evidence="5">
    <location>
        <begin position="212"/>
        <end position="230"/>
    </location>
</feature>
<comment type="caution">
    <text evidence="7">The sequence shown here is derived from an EMBL/GenBank/DDBJ whole genome shotgun (WGS) entry which is preliminary data.</text>
</comment>
<gene>
    <name evidence="7" type="ORF">GCM10007924_28100</name>
</gene>
<evidence type="ECO:0000256" key="4">
    <source>
        <dbReference type="ARBA" id="ARBA00023136"/>
    </source>
</evidence>
<feature type="transmembrane region" description="Helical" evidence="6">
    <location>
        <begin position="106"/>
        <end position="130"/>
    </location>
</feature>
<evidence type="ECO:0000256" key="5">
    <source>
        <dbReference type="SAM" id="MobiDB-lite"/>
    </source>
</evidence>
<dbReference type="InterPro" id="IPR003825">
    <property type="entry name" value="Colicin-V_CvpA"/>
</dbReference>
<keyword evidence="3 6" id="KW-1133">Transmembrane helix</keyword>
<dbReference type="EMBL" id="BSNF01000008">
    <property type="protein sequence ID" value="GLQ07589.1"/>
    <property type="molecule type" value="Genomic_DNA"/>
</dbReference>
<keyword evidence="2 6" id="KW-0812">Transmembrane</keyword>
<feature type="transmembrane region" description="Helical" evidence="6">
    <location>
        <begin position="65"/>
        <end position="86"/>
    </location>
</feature>
<evidence type="ECO:0000256" key="1">
    <source>
        <dbReference type="ARBA" id="ARBA00004141"/>
    </source>
</evidence>
<evidence type="ECO:0000313" key="8">
    <source>
        <dbReference type="Proteomes" id="UP001161409"/>
    </source>
</evidence>
<evidence type="ECO:0000256" key="2">
    <source>
        <dbReference type="ARBA" id="ARBA00022692"/>
    </source>
</evidence>
<dbReference type="RefSeq" id="WP_169561654.1">
    <property type="nucleotide sequence ID" value="NZ_BSNF01000008.1"/>
</dbReference>
<organism evidence="7 8">
    <name type="scientific">Sneathiella chinensis</name>
    <dbReference type="NCBI Taxonomy" id="349750"/>
    <lineage>
        <taxon>Bacteria</taxon>
        <taxon>Pseudomonadati</taxon>
        <taxon>Pseudomonadota</taxon>
        <taxon>Alphaproteobacteria</taxon>
        <taxon>Sneathiellales</taxon>
        <taxon>Sneathiellaceae</taxon>
        <taxon>Sneathiella</taxon>
    </lineage>
</organism>
<proteinExistence type="predicted"/>
<reference evidence="7" key="1">
    <citation type="journal article" date="2014" name="Int. J. Syst. Evol. Microbiol.">
        <title>Complete genome of a new Firmicutes species belonging to the dominant human colonic microbiota ('Ruminococcus bicirculans') reveals two chromosomes and a selective capacity to utilize plant glucans.</title>
        <authorList>
            <consortium name="NISC Comparative Sequencing Program"/>
            <person name="Wegmann U."/>
            <person name="Louis P."/>
            <person name="Goesmann A."/>
            <person name="Henrissat B."/>
            <person name="Duncan S.H."/>
            <person name="Flint H.J."/>
        </authorList>
    </citation>
    <scope>NUCLEOTIDE SEQUENCE</scope>
    <source>
        <strain evidence="7">NBRC 103408</strain>
    </source>
</reference>
<comment type="subcellular location">
    <subcellularLocation>
        <location evidence="1">Membrane</location>
        <topology evidence="1">Multi-pass membrane protein</topology>
    </subcellularLocation>
</comment>
<dbReference type="PANTHER" id="PTHR36926:SF1">
    <property type="entry name" value="COLICIN V PRODUCTION PROTEIN"/>
    <property type="match status" value="1"/>
</dbReference>
<sequence>MEQLPINITDGAILVLLAISAIFGFIWGFAKGVLTVSGWVGSVFATLYAFPHLKGFTREFIPNLLVADIVTGAVFFILCLVILSYITHAISEKVKASALGALDRTLGIFFGMAGAIVLVGIGWLIFVQFIPPKNHPEAIMEAKMLPIVMASGEFVARLTPPEMQENLLAALKTGQDAADSVKQGYEAIPEGVRDDVEKNVKEALETLDKGYDSQSRQQMENLTKGTQVTQ</sequence>
<dbReference type="PANTHER" id="PTHR36926">
    <property type="entry name" value="COLICIN V PRODUCTION PROTEIN"/>
    <property type="match status" value="1"/>
</dbReference>
<keyword evidence="4 6" id="KW-0472">Membrane</keyword>
<feature type="region of interest" description="Disordered" evidence="5">
    <location>
        <begin position="207"/>
        <end position="230"/>
    </location>
</feature>
<evidence type="ECO:0000256" key="3">
    <source>
        <dbReference type="ARBA" id="ARBA00022989"/>
    </source>
</evidence>
<reference evidence="7" key="2">
    <citation type="submission" date="2023-01" db="EMBL/GenBank/DDBJ databases">
        <title>Draft genome sequence of Sneathiella chinensis strain NBRC 103408.</title>
        <authorList>
            <person name="Sun Q."/>
            <person name="Mori K."/>
        </authorList>
    </citation>
    <scope>NUCLEOTIDE SEQUENCE</scope>
    <source>
        <strain evidence="7">NBRC 103408</strain>
    </source>
</reference>
<keyword evidence="8" id="KW-1185">Reference proteome</keyword>
<name>A0ABQ5U6P2_9PROT</name>
<protein>
    <submittedName>
        <fullName evidence="7">Colicin V biosynthesis protein</fullName>
    </submittedName>
</protein>
<feature type="transmembrane region" description="Helical" evidence="6">
    <location>
        <begin position="36"/>
        <end position="53"/>
    </location>
</feature>
<dbReference type="InterPro" id="IPR052719">
    <property type="entry name" value="CvpA-like"/>
</dbReference>
<accession>A0ABQ5U6P2</accession>
<feature type="transmembrane region" description="Helical" evidence="6">
    <location>
        <begin position="12"/>
        <end position="30"/>
    </location>
</feature>
<evidence type="ECO:0000313" key="7">
    <source>
        <dbReference type="EMBL" id="GLQ07589.1"/>
    </source>
</evidence>
<dbReference type="Proteomes" id="UP001161409">
    <property type="component" value="Unassembled WGS sequence"/>
</dbReference>
<dbReference type="Pfam" id="PF02674">
    <property type="entry name" value="Colicin_V"/>
    <property type="match status" value="1"/>
</dbReference>
<evidence type="ECO:0000256" key="6">
    <source>
        <dbReference type="SAM" id="Phobius"/>
    </source>
</evidence>